<organism evidence="1 2">
    <name type="scientific">Burkholderia humptydooensis</name>
    <dbReference type="NCBI Taxonomy" id="430531"/>
    <lineage>
        <taxon>Bacteria</taxon>
        <taxon>Pseudomonadati</taxon>
        <taxon>Pseudomonadota</taxon>
        <taxon>Betaproteobacteria</taxon>
        <taxon>Burkholderiales</taxon>
        <taxon>Burkholderiaceae</taxon>
        <taxon>Burkholderia</taxon>
        <taxon>pseudomallei group</taxon>
    </lineage>
</organism>
<reference evidence="1 2" key="1">
    <citation type="submission" date="2020-12" db="EMBL/GenBank/DDBJ databases">
        <title>FDA dAtabase for Regulatory Grade micrObial Sequences (FDA-ARGOS): Supporting development and validation of Infectious Disease Dx tests.</title>
        <authorList>
            <person name="Nelson B."/>
            <person name="Plummer A."/>
            <person name="Tallon L."/>
            <person name="Sadzewicz L."/>
            <person name="Zhao X."/>
            <person name="Boylan J."/>
            <person name="Ott S."/>
            <person name="Bowen H."/>
            <person name="Vavikolanu K."/>
            <person name="Mehta A."/>
            <person name="Aluvathingal J."/>
            <person name="Nadendla S."/>
            <person name="Myers T."/>
            <person name="Yan Y."/>
            <person name="Sichtig H."/>
        </authorList>
    </citation>
    <scope>NUCLEOTIDE SEQUENCE [LARGE SCALE GENOMIC DNA]</scope>
    <source>
        <strain evidence="1 2">FDAARGOS_899</strain>
    </source>
</reference>
<accession>A0A7U4SUZ6</accession>
<dbReference type="RefSeq" id="WP_006027231.1">
    <property type="nucleotide sequence ID" value="NZ_CP013382.1"/>
</dbReference>
<dbReference type="Pfam" id="PF10816">
    <property type="entry name" value="DUF2760"/>
    <property type="match status" value="1"/>
</dbReference>
<evidence type="ECO:0000313" key="2">
    <source>
        <dbReference type="Proteomes" id="UP000594943"/>
    </source>
</evidence>
<name>A0A7U4SUZ6_9BURK</name>
<dbReference type="Proteomes" id="UP000594943">
    <property type="component" value="Chromosome 2"/>
</dbReference>
<gene>
    <name evidence="1" type="ORF">I6G56_22455</name>
</gene>
<dbReference type="AlphaFoldDB" id="A0A7U4SUZ6"/>
<dbReference type="InterPro" id="IPR021212">
    <property type="entry name" value="DUF2760"/>
</dbReference>
<sequence>MTEPNISFAGRLSLAFGLFFSVLGDRELASRARRLRDGAAPAAQAAPVAPPQPSAAPAPEVIKEATPDAALQLLGLLQRDARLVDFVEEDIAGYSDADIGAAARIVHDGCRATLREHFTIRPVRDEAEGARVTIGEGFDAAAIRLTGNVVGKPPFSGHISHRGWRVDAVRLPKLNPGHDASIIAAAEVEL</sequence>
<proteinExistence type="predicted"/>
<accession>A0A7T2U7P3</accession>
<dbReference type="EMBL" id="CP065687">
    <property type="protein sequence ID" value="QPS47220.1"/>
    <property type="molecule type" value="Genomic_DNA"/>
</dbReference>
<dbReference type="KEGG" id="bhg:I6G56_22455"/>
<protein>
    <submittedName>
        <fullName evidence="1">DUF2760 domain-containing protein</fullName>
    </submittedName>
</protein>
<evidence type="ECO:0000313" key="1">
    <source>
        <dbReference type="EMBL" id="QPS47220.1"/>
    </source>
</evidence>